<dbReference type="Gene3D" id="6.10.340.10">
    <property type="match status" value="1"/>
</dbReference>
<feature type="domain" description="HAMP" evidence="19">
    <location>
        <begin position="308"/>
        <end position="360"/>
    </location>
</feature>
<dbReference type="InterPro" id="IPR050351">
    <property type="entry name" value="BphY/WalK/GraS-like"/>
</dbReference>
<dbReference type="EC" id="2.7.13.3" evidence="3"/>
<keyword evidence="6" id="KW-0808">Transferase</keyword>
<evidence type="ECO:0000256" key="1">
    <source>
        <dbReference type="ARBA" id="ARBA00000085"/>
    </source>
</evidence>
<dbReference type="CDD" id="cd18773">
    <property type="entry name" value="PDC1_HK_sensor"/>
    <property type="match status" value="1"/>
</dbReference>
<name>A0ABU5HCS2_9BACT</name>
<dbReference type="PANTHER" id="PTHR42878">
    <property type="entry name" value="TWO-COMPONENT HISTIDINE KINASE"/>
    <property type="match status" value="1"/>
</dbReference>
<dbReference type="CDD" id="cd00082">
    <property type="entry name" value="HisKA"/>
    <property type="match status" value="1"/>
</dbReference>
<dbReference type="Proteomes" id="UP001291309">
    <property type="component" value="Unassembled WGS sequence"/>
</dbReference>
<dbReference type="CDD" id="cd06225">
    <property type="entry name" value="HAMP"/>
    <property type="match status" value="1"/>
</dbReference>
<keyword evidence="10" id="KW-0067">ATP-binding</keyword>
<keyword evidence="12" id="KW-0902">Two-component regulatory system</keyword>
<dbReference type="EMBL" id="JAXIVS010000013">
    <property type="protein sequence ID" value="MDY7231060.1"/>
    <property type="molecule type" value="Genomic_DNA"/>
</dbReference>
<dbReference type="Pfam" id="PF08448">
    <property type="entry name" value="PAS_4"/>
    <property type="match status" value="1"/>
</dbReference>
<dbReference type="PANTHER" id="PTHR42878:SF7">
    <property type="entry name" value="SENSOR HISTIDINE KINASE GLRK"/>
    <property type="match status" value="1"/>
</dbReference>
<evidence type="ECO:0000256" key="6">
    <source>
        <dbReference type="ARBA" id="ARBA00022679"/>
    </source>
</evidence>
<protein>
    <recommendedName>
        <fullName evidence="3">histidine kinase</fullName>
        <ecNumber evidence="3">2.7.13.3</ecNumber>
    </recommendedName>
</protein>
<feature type="domain" description="Histidine kinase" evidence="16">
    <location>
        <begin position="684"/>
        <end position="898"/>
    </location>
</feature>
<dbReference type="Pfam" id="PF00512">
    <property type="entry name" value="HisKA"/>
    <property type="match status" value="1"/>
</dbReference>
<evidence type="ECO:0000256" key="3">
    <source>
        <dbReference type="ARBA" id="ARBA00012438"/>
    </source>
</evidence>
<evidence type="ECO:0000259" key="16">
    <source>
        <dbReference type="PROSITE" id="PS50109"/>
    </source>
</evidence>
<dbReference type="Gene3D" id="1.10.287.130">
    <property type="match status" value="1"/>
</dbReference>
<evidence type="ECO:0000256" key="11">
    <source>
        <dbReference type="ARBA" id="ARBA00022989"/>
    </source>
</evidence>
<dbReference type="PROSITE" id="PS50109">
    <property type="entry name" value="HIS_KIN"/>
    <property type="match status" value="1"/>
</dbReference>
<dbReference type="InterPro" id="IPR035965">
    <property type="entry name" value="PAS-like_dom_sf"/>
</dbReference>
<dbReference type="InterPro" id="IPR005467">
    <property type="entry name" value="His_kinase_dom"/>
</dbReference>
<evidence type="ECO:0000259" key="18">
    <source>
        <dbReference type="PROSITE" id="PS50113"/>
    </source>
</evidence>
<evidence type="ECO:0000256" key="10">
    <source>
        <dbReference type="ARBA" id="ARBA00022840"/>
    </source>
</evidence>
<evidence type="ECO:0000256" key="9">
    <source>
        <dbReference type="ARBA" id="ARBA00022777"/>
    </source>
</evidence>
<reference evidence="20 21" key="1">
    <citation type="submission" date="2023-12" db="EMBL/GenBank/DDBJ databases">
        <title>the genome sequence of Hyalangium sp. s54d21.</title>
        <authorList>
            <person name="Zhang X."/>
        </authorList>
    </citation>
    <scope>NUCLEOTIDE SEQUENCE [LARGE SCALE GENOMIC DNA]</scope>
    <source>
        <strain evidence="21">s54d21</strain>
    </source>
</reference>
<keyword evidence="21" id="KW-1185">Reference proteome</keyword>
<dbReference type="Pfam" id="PF02518">
    <property type="entry name" value="HATPase_c"/>
    <property type="match status" value="1"/>
</dbReference>
<dbReference type="Pfam" id="PF13185">
    <property type="entry name" value="GAF_2"/>
    <property type="match status" value="1"/>
</dbReference>
<evidence type="ECO:0000256" key="7">
    <source>
        <dbReference type="ARBA" id="ARBA00022692"/>
    </source>
</evidence>
<dbReference type="SUPFAM" id="SSF55781">
    <property type="entry name" value="GAF domain-like"/>
    <property type="match status" value="1"/>
</dbReference>
<dbReference type="SUPFAM" id="SSF158472">
    <property type="entry name" value="HAMP domain-like"/>
    <property type="match status" value="1"/>
</dbReference>
<keyword evidence="8" id="KW-0547">Nucleotide-binding</keyword>
<feature type="transmembrane region" description="Helical" evidence="15">
    <location>
        <begin position="289"/>
        <end position="311"/>
    </location>
</feature>
<evidence type="ECO:0000313" key="21">
    <source>
        <dbReference type="Proteomes" id="UP001291309"/>
    </source>
</evidence>
<dbReference type="InterPro" id="IPR033479">
    <property type="entry name" value="dCache_1"/>
</dbReference>
<evidence type="ECO:0000259" key="19">
    <source>
        <dbReference type="PROSITE" id="PS50885"/>
    </source>
</evidence>
<evidence type="ECO:0000256" key="14">
    <source>
        <dbReference type="SAM" id="MobiDB-lite"/>
    </source>
</evidence>
<dbReference type="Gene3D" id="3.30.565.10">
    <property type="entry name" value="Histidine kinase-like ATPase, C-terminal domain"/>
    <property type="match status" value="1"/>
</dbReference>
<dbReference type="InterPro" id="IPR003661">
    <property type="entry name" value="HisK_dim/P_dom"/>
</dbReference>
<dbReference type="CDD" id="cd18774">
    <property type="entry name" value="PDC2_HK_sensor"/>
    <property type="match status" value="1"/>
</dbReference>
<sequence length="920" mass="102258">MSRPRLHIHAKLLMAFSIILLPVLILLIAGFLSDLQRTRQTILVSQSMTARSVAVQVSEVFDSAIGLGWAIAQDPMLRTLDPQVLDPHLKKMVTHSPLYDSIGVYDANGVNRGWGDPSQPATPRLNIRDRRYFQQVMAANVPIISEVLELKRPTRTGLVACIPIRGPQGTPIGVVNIMIRSEQLAYRFVDARLQQDQMIFLADSQGRLAFHTGSSHLPYRQSDALMELGALREAASGIGRQLDRFTNPFIGDEHMGAFAPVPRYPWAVGVSIPRDVALAPLFSELRVKLLAFTGILLLNALLAFVLARFYARPVHQLRAAAQALERGDRDATVRIHTGDEMEDLGNAFNAMATEVIRREEEVNALHKEAERQALELAAIIASVPDGIFLAGRDGRLVGTNPSGLRLLGLKSYSEFERSLPEYLQRYDIRHPDGRPLEAKEMPVLRALSGETFTDAEIRLRSLDGKQRLLSVNGAPVRDASGQIILGEVVIRDITARKQAEDDLARLLDQELALARIGQALVSEVELERIAQVFIEQCLHSLGVDALGLWLAEPERQELTLIASHRLGVREQLHHLPFDAPVLTAHAALTKHIQTVEDTQSEEECPASCMLTEEPFRGIAALPLLSQDRLVGVMTCCTYAPRRFSSRELEFYSTVGRLFAVAIEKARLFQQVREALRLREEFMSAAAHELKTPVTTIQTWAEMLLHHEDSTPRQKKGLTAIMRNTRRIARLVEHLFTAVRMAPGPRTQEHETFDLLELIRERVENLARTTENPISIEASGPLFVQADRQFIGDVVTHLLENAVRYSFPGQAIEIKARRQDEEVVVSVHDQDPGIPPERQPHVFEPLYEPLPPGAQGYTGVVGLGLHLSRQMIEAQGGRIWVASSPEAGSTFSFSLPLVPAPSGRDFSPSRSDEDLARPSTG</sequence>
<evidence type="ECO:0000256" key="4">
    <source>
        <dbReference type="ARBA" id="ARBA00022475"/>
    </source>
</evidence>
<keyword evidence="5" id="KW-0597">Phosphoprotein</keyword>
<dbReference type="InterPro" id="IPR003594">
    <property type="entry name" value="HATPase_dom"/>
</dbReference>
<dbReference type="SMART" id="SM00388">
    <property type="entry name" value="HisKA"/>
    <property type="match status" value="1"/>
</dbReference>
<dbReference type="InterPro" id="IPR000700">
    <property type="entry name" value="PAS-assoc_C"/>
</dbReference>
<dbReference type="Pfam" id="PF00672">
    <property type="entry name" value="HAMP"/>
    <property type="match status" value="1"/>
</dbReference>
<evidence type="ECO:0000256" key="13">
    <source>
        <dbReference type="ARBA" id="ARBA00023136"/>
    </source>
</evidence>
<dbReference type="PROSITE" id="PS50885">
    <property type="entry name" value="HAMP"/>
    <property type="match status" value="1"/>
</dbReference>
<dbReference type="InterPro" id="IPR003018">
    <property type="entry name" value="GAF"/>
</dbReference>
<evidence type="ECO:0000256" key="5">
    <source>
        <dbReference type="ARBA" id="ARBA00022553"/>
    </source>
</evidence>
<feature type="domain" description="PAS" evidence="17">
    <location>
        <begin position="372"/>
        <end position="450"/>
    </location>
</feature>
<dbReference type="Gene3D" id="3.30.450.40">
    <property type="match status" value="1"/>
</dbReference>
<dbReference type="InterPro" id="IPR013656">
    <property type="entry name" value="PAS_4"/>
</dbReference>
<proteinExistence type="predicted"/>
<dbReference type="SMART" id="SM00387">
    <property type="entry name" value="HATPase_c"/>
    <property type="match status" value="1"/>
</dbReference>
<organism evidence="20 21">
    <name type="scientific">Hyalangium rubrum</name>
    <dbReference type="NCBI Taxonomy" id="3103134"/>
    <lineage>
        <taxon>Bacteria</taxon>
        <taxon>Pseudomonadati</taxon>
        <taxon>Myxococcota</taxon>
        <taxon>Myxococcia</taxon>
        <taxon>Myxococcales</taxon>
        <taxon>Cystobacterineae</taxon>
        <taxon>Archangiaceae</taxon>
        <taxon>Hyalangium</taxon>
    </lineage>
</organism>
<feature type="domain" description="PAC" evidence="18">
    <location>
        <begin position="453"/>
        <end position="505"/>
    </location>
</feature>
<accession>A0ABU5HCS2</accession>
<keyword evidence="13 15" id="KW-0472">Membrane</keyword>
<dbReference type="CDD" id="cd00130">
    <property type="entry name" value="PAS"/>
    <property type="match status" value="1"/>
</dbReference>
<dbReference type="SUPFAM" id="SSF47384">
    <property type="entry name" value="Homodimeric domain of signal transducing histidine kinase"/>
    <property type="match status" value="1"/>
</dbReference>
<comment type="caution">
    <text evidence="20">The sequence shown here is derived from an EMBL/GenBank/DDBJ whole genome shotgun (WGS) entry which is preliminary data.</text>
</comment>
<evidence type="ECO:0000313" key="20">
    <source>
        <dbReference type="EMBL" id="MDY7231060.1"/>
    </source>
</evidence>
<feature type="region of interest" description="Disordered" evidence="14">
    <location>
        <begin position="901"/>
        <end position="920"/>
    </location>
</feature>
<dbReference type="InterPro" id="IPR004358">
    <property type="entry name" value="Sig_transdc_His_kin-like_C"/>
</dbReference>
<keyword evidence="11 15" id="KW-1133">Transmembrane helix</keyword>
<dbReference type="InterPro" id="IPR003660">
    <property type="entry name" value="HAMP_dom"/>
</dbReference>
<keyword evidence="7 15" id="KW-0812">Transmembrane</keyword>
<dbReference type="InterPro" id="IPR029016">
    <property type="entry name" value="GAF-like_dom_sf"/>
</dbReference>
<comment type="subcellular location">
    <subcellularLocation>
        <location evidence="2">Cell membrane</location>
        <topology evidence="2">Multi-pass membrane protein</topology>
    </subcellularLocation>
</comment>
<feature type="compositionally biased region" description="Basic and acidic residues" evidence="14">
    <location>
        <begin position="909"/>
        <end position="920"/>
    </location>
</feature>
<dbReference type="SUPFAM" id="SSF55874">
    <property type="entry name" value="ATPase domain of HSP90 chaperone/DNA topoisomerase II/histidine kinase"/>
    <property type="match status" value="1"/>
</dbReference>
<keyword evidence="9" id="KW-0418">Kinase</keyword>
<feature type="transmembrane region" description="Helical" evidence="15">
    <location>
        <begin position="12"/>
        <end position="33"/>
    </location>
</feature>
<dbReference type="InterPro" id="IPR000014">
    <property type="entry name" value="PAS"/>
</dbReference>
<evidence type="ECO:0000259" key="17">
    <source>
        <dbReference type="PROSITE" id="PS50112"/>
    </source>
</evidence>
<evidence type="ECO:0000256" key="15">
    <source>
        <dbReference type="SAM" id="Phobius"/>
    </source>
</evidence>
<dbReference type="SMART" id="SM00065">
    <property type="entry name" value="GAF"/>
    <property type="match status" value="1"/>
</dbReference>
<evidence type="ECO:0000256" key="2">
    <source>
        <dbReference type="ARBA" id="ARBA00004651"/>
    </source>
</evidence>
<dbReference type="RefSeq" id="WP_321549770.1">
    <property type="nucleotide sequence ID" value="NZ_JAXIVS010000013.1"/>
</dbReference>
<dbReference type="InterPro" id="IPR036097">
    <property type="entry name" value="HisK_dim/P_sf"/>
</dbReference>
<dbReference type="InterPro" id="IPR036890">
    <property type="entry name" value="HATPase_C_sf"/>
</dbReference>
<keyword evidence="4" id="KW-1003">Cell membrane</keyword>
<dbReference type="PRINTS" id="PR00344">
    <property type="entry name" value="BCTRLSENSOR"/>
</dbReference>
<comment type="catalytic activity">
    <reaction evidence="1">
        <text>ATP + protein L-histidine = ADP + protein N-phospho-L-histidine.</text>
        <dbReference type="EC" id="2.7.13.3"/>
    </reaction>
</comment>
<dbReference type="NCBIfam" id="TIGR00229">
    <property type="entry name" value="sensory_box"/>
    <property type="match status" value="1"/>
</dbReference>
<dbReference type="PROSITE" id="PS50112">
    <property type="entry name" value="PAS"/>
    <property type="match status" value="1"/>
</dbReference>
<dbReference type="SMART" id="SM00304">
    <property type="entry name" value="HAMP"/>
    <property type="match status" value="1"/>
</dbReference>
<evidence type="ECO:0000256" key="12">
    <source>
        <dbReference type="ARBA" id="ARBA00023012"/>
    </source>
</evidence>
<dbReference type="SUPFAM" id="SSF55785">
    <property type="entry name" value="PYP-like sensor domain (PAS domain)"/>
    <property type="match status" value="1"/>
</dbReference>
<dbReference type="Gene3D" id="3.30.450.20">
    <property type="entry name" value="PAS domain"/>
    <property type="match status" value="2"/>
</dbReference>
<dbReference type="Pfam" id="PF02743">
    <property type="entry name" value="dCache_1"/>
    <property type="match status" value="1"/>
</dbReference>
<dbReference type="PROSITE" id="PS50113">
    <property type="entry name" value="PAC"/>
    <property type="match status" value="1"/>
</dbReference>
<evidence type="ECO:0000256" key="8">
    <source>
        <dbReference type="ARBA" id="ARBA00022741"/>
    </source>
</evidence>
<gene>
    <name evidence="20" type="ORF">SYV04_32025</name>
</gene>